<protein>
    <recommendedName>
        <fullName evidence="1">UBC core domain-containing protein</fullName>
    </recommendedName>
</protein>
<dbReference type="KEGG" id="eus:EUTSA_v10027043mg"/>
<evidence type="ECO:0000313" key="3">
    <source>
        <dbReference type="Proteomes" id="UP000030689"/>
    </source>
</evidence>
<dbReference type="SUPFAM" id="SSF54495">
    <property type="entry name" value="UBC-like"/>
    <property type="match status" value="1"/>
</dbReference>
<dbReference type="Pfam" id="PF00179">
    <property type="entry name" value="UQ_con"/>
    <property type="match status" value="1"/>
</dbReference>
<reference evidence="2 3" key="1">
    <citation type="journal article" date="2013" name="Front. Plant Sci.">
        <title>The Reference Genome of the Halophytic Plant Eutrema salsugineum.</title>
        <authorList>
            <person name="Yang R."/>
            <person name="Jarvis D.E."/>
            <person name="Chen H."/>
            <person name="Beilstein M.A."/>
            <person name="Grimwood J."/>
            <person name="Jenkins J."/>
            <person name="Shu S."/>
            <person name="Prochnik S."/>
            <person name="Xin M."/>
            <person name="Ma C."/>
            <person name="Schmutz J."/>
            <person name="Wing R.A."/>
            <person name="Mitchell-Olds T."/>
            <person name="Schumaker K.S."/>
            <person name="Wang X."/>
        </authorList>
    </citation>
    <scope>NUCLEOTIDE SEQUENCE [LARGE SCALE GENOMIC DNA]</scope>
</reference>
<dbReference type="InterPro" id="IPR000608">
    <property type="entry name" value="UBC"/>
</dbReference>
<accession>V4MID7</accession>
<evidence type="ECO:0000313" key="2">
    <source>
        <dbReference type="EMBL" id="ESQ56389.1"/>
    </source>
</evidence>
<organism evidence="2 3">
    <name type="scientific">Eutrema salsugineum</name>
    <name type="common">Saltwater cress</name>
    <name type="synonym">Sisymbrium salsugineum</name>
    <dbReference type="NCBI Taxonomy" id="72664"/>
    <lineage>
        <taxon>Eukaryota</taxon>
        <taxon>Viridiplantae</taxon>
        <taxon>Streptophyta</taxon>
        <taxon>Embryophyta</taxon>
        <taxon>Tracheophyta</taxon>
        <taxon>Spermatophyta</taxon>
        <taxon>Magnoliopsida</taxon>
        <taxon>eudicotyledons</taxon>
        <taxon>Gunneridae</taxon>
        <taxon>Pentapetalae</taxon>
        <taxon>rosids</taxon>
        <taxon>malvids</taxon>
        <taxon>Brassicales</taxon>
        <taxon>Brassicaceae</taxon>
        <taxon>Eutremeae</taxon>
        <taxon>Eutrema</taxon>
    </lineage>
</organism>
<feature type="non-terminal residue" evidence="2">
    <location>
        <position position="1"/>
    </location>
</feature>
<dbReference type="Gene3D" id="3.10.110.10">
    <property type="entry name" value="Ubiquitin Conjugating Enzyme"/>
    <property type="match status" value="1"/>
</dbReference>
<dbReference type="STRING" id="72664.V4MID7"/>
<name>V4MID7_EUTSA</name>
<proteinExistence type="predicted"/>
<gene>
    <name evidence="2" type="ORF">EUTSA_v10027043mg</name>
</gene>
<dbReference type="AlphaFoldDB" id="V4MID7"/>
<dbReference type="Proteomes" id="UP000030689">
    <property type="component" value="Unassembled WGS sequence"/>
</dbReference>
<dbReference type="InterPro" id="IPR016135">
    <property type="entry name" value="UBQ-conjugating_enzyme/RWD"/>
</dbReference>
<evidence type="ECO:0000259" key="1">
    <source>
        <dbReference type="PROSITE" id="PS50127"/>
    </source>
</evidence>
<dbReference type="Gramene" id="ESQ56389">
    <property type="protein sequence ID" value="ESQ56389"/>
    <property type="gene ID" value="EUTSA_v10027043mg"/>
</dbReference>
<sequence length="95" mass="10875">TLLGPPGSPYKGGLFFISIHIPPEYPFRPPKRVGTTVKELLQALHDMLLHPKMEEDDHFLKNVTRMCVLEPERFKKEVHLMTKAHAMNLFVALSP</sequence>
<feature type="domain" description="UBC core" evidence="1">
    <location>
        <begin position="1"/>
        <end position="95"/>
    </location>
</feature>
<dbReference type="PROSITE" id="PS50127">
    <property type="entry name" value="UBC_2"/>
    <property type="match status" value="1"/>
</dbReference>
<keyword evidence="3" id="KW-1185">Reference proteome</keyword>
<dbReference type="EMBL" id="KI517384">
    <property type="protein sequence ID" value="ESQ56389.1"/>
    <property type="molecule type" value="Genomic_DNA"/>
</dbReference>